<keyword evidence="3" id="KW-1185">Reference proteome</keyword>
<dbReference type="Pfam" id="PF00648">
    <property type="entry name" value="Peptidase_C2"/>
    <property type="match status" value="1"/>
</dbReference>
<dbReference type="PANTHER" id="PTHR46298">
    <property type="entry name" value="ANDROGLOBIN"/>
    <property type="match status" value="1"/>
</dbReference>
<sequence>KRHSGYLYDPQLVTGHGARKGFAGLGRVFGNDPSNFIPPWPLWNDWYINETVWDLTVNELKMRSAAFTASLEFKKSAGKAELEEIDPESVKLVDNTGRTIMPVEMEVAEWKRPRELTTEKADEFYKLNLEPGDLDLEVNNKHLFRYKSMRHIISTVCCLERATGMYPYFPAEYLTSTDYVPNTGPDWHPWQHVYAMTKVGAGSQHTPKFNPYGMYFVRLFFMGAWRKVTVDDFIPINSKGEWLLPRSKDPGNLWMPLLTKALLKVDSMSRMENNQFYDFNVIRTLTGYICTSVSCRNVEPDKLWRILESHLKPSKDALEEDTEEES</sequence>
<accession>T1HF49</accession>
<dbReference type="STRING" id="13249.T1HF49"/>
<dbReference type="InterPro" id="IPR001300">
    <property type="entry name" value="Peptidase_C2_calpain_cat"/>
</dbReference>
<dbReference type="VEuPathDB" id="VectorBase:RPRC002671"/>
<evidence type="ECO:0000313" key="3">
    <source>
        <dbReference type="Proteomes" id="UP000015103"/>
    </source>
</evidence>
<dbReference type="PANTHER" id="PTHR46298:SF1">
    <property type="entry name" value="ANDROGLOBIN"/>
    <property type="match status" value="1"/>
</dbReference>
<protein>
    <submittedName>
        <fullName evidence="2">Calpain catalytic domain-containing protein</fullName>
    </submittedName>
</protein>
<reference evidence="2" key="1">
    <citation type="submission" date="2015-05" db="UniProtKB">
        <authorList>
            <consortium name="EnsemblMetazoa"/>
        </authorList>
    </citation>
    <scope>IDENTIFICATION</scope>
</reference>
<evidence type="ECO:0000256" key="1">
    <source>
        <dbReference type="PROSITE-ProRule" id="PRU00239"/>
    </source>
</evidence>
<dbReference type="InterPro" id="IPR038765">
    <property type="entry name" value="Papain-like_cys_pep_sf"/>
</dbReference>
<dbReference type="OMA" id="WRILESH"/>
<dbReference type="EnsemblMetazoa" id="RPRC002671-RA">
    <property type="protein sequence ID" value="RPRC002671-PA"/>
    <property type="gene ID" value="RPRC002671"/>
</dbReference>
<name>T1HF49_RHOPR</name>
<dbReference type="AlphaFoldDB" id="T1HF49"/>
<dbReference type="eggNOG" id="KOG0045">
    <property type="taxonomic scope" value="Eukaryota"/>
</dbReference>
<dbReference type="Proteomes" id="UP000015103">
    <property type="component" value="Unassembled WGS sequence"/>
</dbReference>
<dbReference type="EMBL" id="ACPB03007275">
    <property type="status" value="NOT_ANNOTATED_CDS"/>
    <property type="molecule type" value="Genomic_DNA"/>
</dbReference>
<dbReference type="HOGENOM" id="CLU_854119_0_0_1"/>
<comment type="caution">
    <text evidence="1">Lacks conserved residue(s) required for the propagation of feature annotation.</text>
</comment>
<dbReference type="InParanoid" id="T1HF49"/>
<proteinExistence type="predicted"/>
<dbReference type="SUPFAM" id="SSF54001">
    <property type="entry name" value="Cysteine proteinases"/>
    <property type="match status" value="1"/>
</dbReference>
<dbReference type="GO" id="GO:0006508">
    <property type="term" value="P:proteolysis"/>
    <property type="evidence" value="ECO:0007669"/>
    <property type="project" value="InterPro"/>
</dbReference>
<dbReference type="InterPro" id="IPR053033">
    <property type="entry name" value="Androglobin-like"/>
</dbReference>
<organism evidence="2 3">
    <name type="scientific">Rhodnius prolixus</name>
    <name type="common">Triatomid bug</name>
    <dbReference type="NCBI Taxonomy" id="13249"/>
    <lineage>
        <taxon>Eukaryota</taxon>
        <taxon>Metazoa</taxon>
        <taxon>Ecdysozoa</taxon>
        <taxon>Arthropoda</taxon>
        <taxon>Hexapoda</taxon>
        <taxon>Insecta</taxon>
        <taxon>Pterygota</taxon>
        <taxon>Neoptera</taxon>
        <taxon>Paraneoptera</taxon>
        <taxon>Hemiptera</taxon>
        <taxon>Heteroptera</taxon>
        <taxon>Panheteroptera</taxon>
        <taxon>Cimicomorpha</taxon>
        <taxon>Reduviidae</taxon>
        <taxon>Triatominae</taxon>
        <taxon>Rhodnius</taxon>
    </lineage>
</organism>
<dbReference type="PROSITE" id="PS50203">
    <property type="entry name" value="CALPAIN_CAT"/>
    <property type="match status" value="1"/>
</dbReference>
<evidence type="ECO:0000313" key="2">
    <source>
        <dbReference type="EnsemblMetazoa" id="RPRC002671-PA"/>
    </source>
</evidence>
<dbReference type="GO" id="GO:0004198">
    <property type="term" value="F:calcium-dependent cysteine-type endopeptidase activity"/>
    <property type="evidence" value="ECO:0007669"/>
    <property type="project" value="InterPro"/>
</dbReference>